<gene>
    <name evidence="1" type="ORF">LV75_002676</name>
</gene>
<evidence type="ECO:0000313" key="1">
    <source>
        <dbReference type="EMBL" id="MCP2270175.1"/>
    </source>
</evidence>
<keyword evidence="2" id="KW-1185">Reference proteome</keyword>
<reference evidence="1 2" key="1">
    <citation type="submission" date="2022-06" db="EMBL/GenBank/DDBJ databases">
        <title>Genomic Encyclopedia of Archaeal and Bacterial Type Strains, Phase II (KMG-II): from individual species to whole genera.</title>
        <authorList>
            <person name="Goeker M."/>
        </authorList>
    </citation>
    <scope>NUCLEOTIDE SEQUENCE [LARGE SCALE GENOMIC DNA]</scope>
    <source>
        <strain evidence="1 2">DSM 44255</strain>
    </source>
</reference>
<name>A0ABT1IC20_9PSEU</name>
<sequence length="99" mass="10772">MSEIDTRAFFSAVLKAIACTRNHNADQSGYADGVLAPAAAIRAFEKDLGERPVTRPEAEKVLAQLESVFRTKLTPAEEREHYLGRIAELSGLSLVRTGA</sequence>
<dbReference type="EMBL" id="JAMTCO010000006">
    <property type="protein sequence ID" value="MCP2270175.1"/>
    <property type="molecule type" value="Genomic_DNA"/>
</dbReference>
<proteinExistence type="predicted"/>
<evidence type="ECO:0000313" key="2">
    <source>
        <dbReference type="Proteomes" id="UP001205185"/>
    </source>
</evidence>
<comment type="caution">
    <text evidence="1">The sequence shown here is derived from an EMBL/GenBank/DDBJ whole genome shotgun (WGS) entry which is preliminary data.</text>
</comment>
<dbReference type="RefSeq" id="WP_253887160.1">
    <property type="nucleotide sequence ID" value="NZ_BAAAVB010000013.1"/>
</dbReference>
<protein>
    <submittedName>
        <fullName evidence="1">Uncharacterized protein</fullName>
    </submittedName>
</protein>
<organism evidence="1 2">
    <name type="scientific">Actinokineospora diospyrosa</name>
    <dbReference type="NCBI Taxonomy" id="103728"/>
    <lineage>
        <taxon>Bacteria</taxon>
        <taxon>Bacillati</taxon>
        <taxon>Actinomycetota</taxon>
        <taxon>Actinomycetes</taxon>
        <taxon>Pseudonocardiales</taxon>
        <taxon>Pseudonocardiaceae</taxon>
        <taxon>Actinokineospora</taxon>
    </lineage>
</organism>
<dbReference type="Proteomes" id="UP001205185">
    <property type="component" value="Unassembled WGS sequence"/>
</dbReference>
<accession>A0ABT1IC20</accession>